<dbReference type="Pfam" id="PF25390">
    <property type="entry name" value="WD40_RLD"/>
    <property type="match status" value="1"/>
</dbReference>
<feature type="repeat" description="RCC1" evidence="2">
    <location>
        <begin position="191"/>
        <end position="248"/>
    </location>
</feature>
<name>A0A8J9TR23_PHATR</name>
<proteinExistence type="predicted"/>
<reference evidence="5" key="1">
    <citation type="submission" date="2022-02" db="EMBL/GenBank/DDBJ databases">
        <authorList>
            <person name="Giguere J D."/>
        </authorList>
    </citation>
    <scope>NUCLEOTIDE SEQUENCE</scope>
    <source>
        <strain evidence="5">CCAP 1055/1</strain>
    </source>
</reference>
<feature type="repeat" description="RCC1" evidence="2">
    <location>
        <begin position="129"/>
        <end position="190"/>
    </location>
</feature>
<feature type="repeat" description="RCC1" evidence="2">
    <location>
        <begin position="301"/>
        <end position="378"/>
    </location>
</feature>
<evidence type="ECO:0000256" key="1">
    <source>
        <dbReference type="ARBA" id="ARBA00022737"/>
    </source>
</evidence>
<dbReference type="PANTHER" id="PTHR22870:SF408">
    <property type="entry name" value="OS09G0560450 PROTEIN"/>
    <property type="match status" value="1"/>
</dbReference>
<dbReference type="Proteomes" id="UP000836788">
    <property type="component" value="Chromosome 22"/>
</dbReference>
<dbReference type="EMBL" id="OU594963">
    <property type="protein sequence ID" value="CAG9286419.1"/>
    <property type="molecule type" value="Genomic_DNA"/>
</dbReference>
<feature type="repeat" description="RCC1" evidence="2">
    <location>
        <begin position="248"/>
        <end position="300"/>
    </location>
</feature>
<dbReference type="Gene3D" id="2.130.10.30">
    <property type="entry name" value="Regulator of chromosome condensation 1/beta-lactamase-inhibitor protein II"/>
    <property type="match status" value="2"/>
</dbReference>
<dbReference type="PANTHER" id="PTHR22870">
    <property type="entry name" value="REGULATOR OF CHROMOSOME CONDENSATION"/>
    <property type="match status" value="1"/>
</dbReference>
<evidence type="ECO:0000256" key="2">
    <source>
        <dbReference type="PROSITE-ProRule" id="PRU00235"/>
    </source>
</evidence>
<evidence type="ECO:0000313" key="5">
    <source>
        <dbReference type="EMBL" id="CAG9286419.1"/>
    </source>
</evidence>
<dbReference type="InterPro" id="IPR000408">
    <property type="entry name" value="Reg_chr_condens"/>
</dbReference>
<dbReference type="SUPFAM" id="SSF50985">
    <property type="entry name" value="RCC1/BLIP-II"/>
    <property type="match status" value="1"/>
</dbReference>
<dbReference type="PROSITE" id="PS00626">
    <property type="entry name" value="RCC1_2"/>
    <property type="match status" value="1"/>
</dbReference>
<dbReference type="AlphaFoldDB" id="A0A8J9TR23"/>
<accession>A0A8J9TR23</accession>
<dbReference type="PRINTS" id="PR00633">
    <property type="entry name" value="RCCNDNSATION"/>
</dbReference>
<feature type="region of interest" description="Disordered" evidence="3">
    <location>
        <begin position="596"/>
        <end position="620"/>
    </location>
</feature>
<gene>
    <name evidence="5" type="ORF">PTTT1_LOCUS32264</name>
</gene>
<keyword evidence="1" id="KW-0677">Repeat</keyword>
<protein>
    <recommendedName>
        <fullName evidence="4">RCC1-like domain-containing protein</fullName>
    </recommendedName>
</protein>
<evidence type="ECO:0000256" key="3">
    <source>
        <dbReference type="SAM" id="MobiDB-lite"/>
    </source>
</evidence>
<dbReference type="PROSITE" id="PS50012">
    <property type="entry name" value="RCC1_3"/>
    <property type="match status" value="5"/>
</dbReference>
<sequence>MTSASSASGTSTDAVRRTRAVAFGRNYFHAVGGTQKEVDIDEEGSAVELYQWEQPPWNGENIDDQRITQVACSSQSTLFLTATGKVYQTGTLHGVVYKTPVPVTIPIPRKCVEIAAGRHFCLGRMEGGLAVVSWGAGHFGQLGLGHAEGNSQITFTPYPIVMQRLLPRVIGSPVLQVACGSWHGLALSASGRVWAWGSNRTQQCGRKPTLTAGSNHAPTVLVPLPVPLEVVATQIAAGRSHSVAIARDQVYCWGSTAHGQCGNSARRGGVTAPRLVEGLANLTVEHVAANGNHTLALTNGGRVFAWGSNAEGQLGTGPACAAHPKPRHVGDVDFVAIEAGKEWKANKFAEVSASALSSVPRIASVYAGASYSAAVSTSGHVYTWGSNDVGQAGLATPLHVPMKENPIHVATAKTSTIRDLNVATFDSRHDVLLPQRVDAARNLFVRNVACGPNHMWCIGEERTTFETEMMVGTTLYKAQEERRKRSLQRARNALQGRSSPIHYATMGEDDTKMATVTEDKTLTFICSEMAALPVENVTLLSESANVVDPPLPKATLGDGKMDALVVKDAVNASTSTITTTPAETLSPKSAIAEISASNAPKEEQTNGMAAAQLPTRRPNMMKRLSRHVRKKLGGNSRKSLHGF</sequence>
<dbReference type="InterPro" id="IPR051210">
    <property type="entry name" value="Ub_ligase/GEF_domain"/>
</dbReference>
<evidence type="ECO:0000259" key="4">
    <source>
        <dbReference type="Pfam" id="PF25390"/>
    </source>
</evidence>
<feature type="domain" description="RCC1-like" evidence="4">
    <location>
        <begin position="131"/>
        <end position="462"/>
    </location>
</feature>
<organism evidence="5">
    <name type="scientific">Phaeodactylum tricornutum</name>
    <name type="common">Diatom</name>
    <dbReference type="NCBI Taxonomy" id="2850"/>
    <lineage>
        <taxon>Eukaryota</taxon>
        <taxon>Sar</taxon>
        <taxon>Stramenopiles</taxon>
        <taxon>Ochrophyta</taxon>
        <taxon>Bacillariophyta</taxon>
        <taxon>Bacillariophyceae</taxon>
        <taxon>Bacillariophycidae</taxon>
        <taxon>Naviculales</taxon>
        <taxon>Phaeodactylaceae</taxon>
        <taxon>Phaeodactylum</taxon>
    </lineage>
</organism>
<dbReference type="InterPro" id="IPR009091">
    <property type="entry name" value="RCC1/BLIP-II"/>
</dbReference>
<dbReference type="InterPro" id="IPR058923">
    <property type="entry name" value="RCC1-like_dom"/>
</dbReference>
<feature type="repeat" description="RCC1" evidence="2">
    <location>
        <begin position="379"/>
        <end position="461"/>
    </location>
</feature>